<dbReference type="PATRIC" id="fig|1177755.3.peg.595"/>
<dbReference type="GO" id="GO:0009279">
    <property type="term" value="C:cell outer membrane"/>
    <property type="evidence" value="ECO:0007669"/>
    <property type="project" value="UniProtKB-SubCell"/>
</dbReference>
<dbReference type="GO" id="GO:1990281">
    <property type="term" value="C:efflux pump complex"/>
    <property type="evidence" value="ECO:0007669"/>
    <property type="project" value="TreeGrafter"/>
</dbReference>
<evidence type="ECO:0000256" key="8">
    <source>
        <dbReference type="SAM" id="Coils"/>
    </source>
</evidence>
<proteinExistence type="inferred from homology"/>
<dbReference type="RefSeq" id="WP_083226387.1">
    <property type="nucleotide sequence ID" value="NZ_MASI01000001.1"/>
</dbReference>
<dbReference type="PANTHER" id="PTHR30026:SF22">
    <property type="entry name" value="OUTER MEMBRANE EFFLUX PROTEIN"/>
    <property type="match status" value="1"/>
</dbReference>
<dbReference type="Pfam" id="PF02321">
    <property type="entry name" value="OEP"/>
    <property type="match status" value="2"/>
</dbReference>
<protein>
    <submittedName>
        <fullName evidence="9">Outer membrane efflux protein BepC</fullName>
    </submittedName>
</protein>
<evidence type="ECO:0000313" key="9">
    <source>
        <dbReference type="EMBL" id="ODA68763.1"/>
    </source>
</evidence>
<dbReference type="AlphaFoldDB" id="A0A1E2S2M1"/>
<dbReference type="GO" id="GO:0015562">
    <property type="term" value="F:efflux transmembrane transporter activity"/>
    <property type="evidence" value="ECO:0007669"/>
    <property type="project" value="InterPro"/>
</dbReference>
<gene>
    <name evidence="9" type="ORF">A7A08_00595</name>
</gene>
<dbReference type="InterPro" id="IPR010130">
    <property type="entry name" value="T1SS_OMP_TolC"/>
</dbReference>
<dbReference type="NCBIfam" id="TIGR01844">
    <property type="entry name" value="type_I_sec_TolC"/>
    <property type="match status" value="1"/>
</dbReference>
<dbReference type="InterPro" id="IPR051906">
    <property type="entry name" value="TolC-like"/>
</dbReference>
<evidence type="ECO:0000256" key="4">
    <source>
        <dbReference type="ARBA" id="ARBA00022452"/>
    </source>
</evidence>
<comment type="subcellular location">
    <subcellularLocation>
        <location evidence="1">Cell outer membrane</location>
    </subcellularLocation>
</comment>
<dbReference type="Gene3D" id="1.20.1600.10">
    <property type="entry name" value="Outer membrane efflux proteins (OEP)"/>
    <property type="match status" value="1"/>
</dbReference>
<dbReference type="Proteomes" id="UP000095087">
    <property type="component" value="Unassembled WGS sequence"/>
</dbReference>
<accession>A0A1E2S2M1</accession>
<evidence type="ECO:0000256" key="2">
    <source>
        <dbReference type="ARBA" id="ARBA00007613"/>
    </source>
</evidence>
<keyword evidence="4" id="KW-1134">Transmembrane beta strand</keyword>
<sequence>MQGNIVRRIRAFAALKQVGPLAVALGGTLLMCAPAYAESLQQALANAYLVNPTLNAERAALRSSDENLPIAKSNLRPQILGNASKSYINQNSDGPTGVGTGISDGTGTGVDFTTFSTDGVTRPFSMGVTLSQTIFAGFQNVNAIRQAKSGIQAAREALRYAEQQVLLQATIAYVDVVRDEAVIRLRENNVNVLTEQLKQTRDRFDVGEVTRTDVAQAEARRADALSTLSVAQANLKSSRATYEQIVGHPPRSLAKPTSIMHLLPRTLSQAQTLGDGENPQILNAVYLEEASLYVVNQITGELLPQVSLEAGYQKDYGLSDRLDEQEATTVTGRVTVPLYQGGGVAARIRQAKEDNHRLKKLVEEARLAVHADVISSWGVLQSTAATIRSAESAVRANKIALAGVREEAQVGQRTTLDVLNAQLEYLESQINLVTALRDRVVAEYSLYAAIGRMDAQTLALNVPYYDPFEHYDTVKNKWFGLRPPSPPLADE</sequence>
<evidence type="ECO:0000256" key="6">
    <source>
        <dbReference type="ARBA" id="ARBA00023136"/>
    </source>
</evidence>
<keyword evidence="10" id="KW-1185">Reference proteome</keyword>
<reference evidence="9 10" key="1">
    <citation type="submission" date="2016-07" db="EMBL/GenBank/DDBJ databases">
        <title>Draft genome sequence of Methyloligella halotolerans C2T (VKM B-2706T=CCUG 61687T=DSM 25045T), a halotolerant polyhydroxybutyrate accumulating methylotroph.</title>
        <authorList>
            <person name="Vasilenko O.V."/>
            <person name="Doronina N.V."/>
            <person name="Poroshina M.N."/>
            <person name="Tarlachkov S.V."/>
            <person name="Trotsenko Y.A."/>
        </authorList>
    </citation>
    <scope>NUCLEOTIDE SEQUENCE [LARGE SCALE GENOMIC DNA]</scope>
    <source>
        <strain evidence="9 10">VKM B-2706</strain>
    </source>
</reference>
<keyword evidence="7" id="KW-0998">Cell outer membrane</keyword>
<evidence type="ECO:0000256" key="1">
    <source>
        <dbReference type="ARBA" id="ARBA00004442"/>
    </source>
</evidence>
<evidence type="ECO:0000256" key="5">
    <source>
        <dbReference type="ARBA" id="ARBA00022692"/>
    </source>
</evidence>
<keyword evidence="5" id="KW-0812">Transmembrane</keyword>
<evidence type="ECO:0000313" key="10">
    <source>
        <dbReference type="Proteomes" id="UP000095087"/>
    </source>
</evidence>
<comment type="caution">
    <text evidence="9">The sequence shown here is derived from an EMBL/GenBank/DDBJ whole genome shotgun (WGS) entry which is preliminary data.</text>
</comment>
<dbReference type="PANTHER" id="PTHR30026">
    <property type="entry name" value="OUTER MEMBRANE PROTEIN TOLC"/>
    <property type="match status" value="1"/>
</dbReference>
<dbReference type="InterPro" id="IPR003423">
    <property type="entry name" value="OMP_efflux"/>
</dbReference>
<feature type="coiled-coil region" evidence="8">
    <location>
        <begin position="144"/>
        <end position="203"/>
    </location>
</feature>
<evidence type="ECO:0000256" key="3">
    <source>
        <dbReference type="ARBA" id="ARBA00022448"/>
    </source>
</evidence>
<dbReference type="SUPFAM" id="SSF56954">
    <property type="entry name" value="Outer membrane efflux proteins (OEP)"/>
    <property type="match status" value="1"/>
</dbReference>
<keyword evidence="6" id="KW-0472">Membrane</keyword>
<organism evidence="9 10">
    <name type="scientific">Methyloligella halotolerans</name>
    <dbReference type="NCBI Taxonomy" id="1177755"/>
    <lineage>
        <taxon>Bacteria</taxon>
        <taxon>Pseudomonadati</taxon>
        <taxon>Pseudomonadota</taxon>
        <taxon>Alphaproteobacteria</taxon>
        <taxon>Hyphomicrobiales</taxon>
        <taxon>Hyphomicrobiaceae</taxon>
        <taxon>Methyloligella</taxon>
    </lineage>
</organism>
<comment type="similarity">
    <text evidence="2">Belongs to the outer membrane factor (OMF) (TC 1.B.17) family.</text>
</comment>
<name>A0A1E2S2M1_9HYPH</name>
<keyword evidence="8" id="KW-0175">Coiled coil</keyword>
<evidence type="ECO:0000256" key="7">
    <source>
        <dbReference type="ARBA" id="ARBA00023237"/>
    </source>
</evidence>
<dbReference type="EMBL" id="MASI01000001">
    <property type="protein sequence ID" value="ODA68763.1"/>
    <property type="molecule type" value="Genomic_DNA"/>
</dbReference>
<dbReference type="STRING" id="1177755.A7A08_00595"/>
<dbReference type="OrthoDB" id="9789368at2"/>
<keyword evidence="3" id="KW-0813">Transport</keyword>
<dbReference type="GO" id="GO:0015288">
    <property type="term" value="F:porin activity"/>
    <property type="evidence" value="ECO:0007669"/>
    <property type="project" value="TreeGrafter"/>
</dbReference>